<accession>A0AAV4LV72</accession>
<dbReference type="GeneID" id="94195101"/>
<keyword evidence="2" id="KW-0472">Membrane</keyword>
<dbReference type="Gene3D" id="1.20.5.110">
    <property type="match status" value="1"/>
</dbReference>
<dbReference type="EMBL" id="BPLF01000002">
    <property type="protein sequence ID" value="GIX63620.1"/>
    <property type="molecule type" value="Genomic_DNA"/>
</dbReference>
<comment type="caution">
    <text evidence="4">The sequence shown here is derived from an EMBL/GenBank/DDBJ whole genome shotgun (WGS) entry which is preliminary data.</text>
</comment>
<proteinExistence type="inferred from homology"/>
<dbReference type="GO" id="GO:0005484">
    <property type="term" value="F:SNAP receptor activity"/>
    <property type="evidence" value="ECO:0007669"/>
    <property type="project" value="TreeGrafter"/>
</dbReference>
<dbReference type="GO" id="GO:0048278">
    <property type="term" value="P:vesicle docking"/>
    <property type="evidence" value="ECO:0007669"/>
    <property type="project" value="TreeGrafter"/>
</dbReference>
<dbReference type="GO" id="GO:0031201">
    <property type="term" value="C:SNARE complex"/>
    <property type="evidence" value="ECO:0007669"/>
    <property type="project" value="TreeGrafter"/>
</dbReference>
<dbReference type="PANTHER" id="PTHR19957">
    <property type="entry name" value="SYNTAXIN"/>
    <property type="match status" value="1"/>
</dbReference>
<gene>
    <name evidence="4" type="ORF">BcabD6B2_30550</name>
</gene>
<keyword evidence="5" id="KW-1185">Reference proteome</keyword>
<dbReference type="AlphaFoldDB" id="A0AAV4LV72"/>
<dbReference type="GO" id="GO:0006886">
    <property type="term" value="P:intracellular protein transport"/>
    <property type="evidence" value="ECO:0007669"/>
    <property type="project" value="TreeGrafter"/>
</dbReference>
<evidence type="ECO:0000313" key="4">
    <source>
        <dbReference type="EMBL" id="GIX63620.1"/>
    </source>
</evidence>
<sequence>MPSNHGISTMAAMASRNTKAANRAKASVKAFRTAASRILKDAESSDAADADPTAMSAAIKRVKADASRVLADLHTYAEEITALNVRPLPRQLHRSPGIHRLIRLPAEGAQGPLGQARGGAVEVAAQRLCQSEWPKANPYRNRIKVNIQSNFILTSNSSGRTAVQQVEQETLPPSVPYMLESRILDERSHQIQQLRESVYGVHDLYLQIGDIVEYQGDQLDNIEMNMAHTFEDTMETNLALQATAASASGSRWFKFALGVILFCIVVIALTYRTLSARFSA</sequence>
<dbReference type="InterPro" id="IPR010989">
    <property type="entry name" value="SNARE"/>
</dbReference>
<dbReference type="CDD" id="cd15840">
    <property type="entry name" value="SNARE_Qa"/>
    <property type="match status" value="1"/>
</dbReference>
<reference evidence="4 5" key="1">
    <citation type="submission" date="2021-06" db="EMBL/GenBank/DDBJ databases">
        <title>Genome sequence of Babesia caballi.</title>
        <authorList>
            <person name="Yamagishi J."/>
            <person name="Kidaka T."/>
            <person name="Ochi A."/>
        </authorList>
    </citation>
    <scope>NUCLEOTIDE SEQUENCE [LARGE SCALE GENOMIC DNA]</scope>
    <source>
        <strain evidence="4">USDA-D6B2</strain>
    </source>
</reference>
<comment type="similarity">
    <text evidence="1">Belongs to the syntaxin family.</text>
</comment>
<keyword evidence="2" id="KW-1133">Transmembrane helix</keyword>
<name>A0AAV4LV72_BABCB</name>
<dbReference type="RefSeq" id="XP_067715689.1">
    <property type="nucleotide sequence ID" value="XM_067859588.1"/>
</dbReference>
<keyword evidence="2" id="KW-0812">Transmembrane</keyword>
<feature type="domain" description="T-SNARE coiled-coil homology" evidence="3">
    <location>
        <begin position="181"/>
        <end position="243"/>
    </location>
</feature>
<evidence type="ECO:0000313" key="5">
    <source>
        <dbReference type="Proteomes" id="UP001497744"/>
    </source>
</evidence>
<evidence type="ECO:0000256" key="1">
    <source>
        <dbReference type="ARBA" id="ARBA00009063"/>
    </source>
</evidence>
<feature type="transmembrane region" description="Helical" evidence="2">
    <location>
        <begin position="252"/>
        <end position="271"/>
    </location>
</feature>
<dbReference type="InterPro" id="IPR000727">
    <property type="entry name" value="T_SNARE_dom"/>
</dbReference>
<protein>
    <submittedName>
        <fullName evidence="4">Syntaxin-3 isoform X1</fullName>
    </submittedName>
</protein>
<dbReference type="GO" id="GO:0012505">
    <property type="term" value="C:endomembrane system"/>
    <property type="evidence" value="ECO:0007669"/>
    <property type="project" value="TreeGrafter"/>
</dbReference>
<dbReference type="PROSITE" id="PS50192">
    <property type="entry name" value="T_SNARE"/>
    <property type="match status" value="1"/>
</dbReference>
<dbReference type="SUPFAM" id="SSF47661">
    <property type="entry name" value="t-snare proteins"/>
    <property type="match status" value="1"/>
</dbReference>
<dbReference type="InterPro" id="IPR045242">
    <property type="entry name" value="Syntaxin"/>
</dbReference>
<dbReference type="GO" id="GO:0000149">
    <property type="term" value="F:SNARE binding"/>
    <property type="evidence" value="ECO:0007669"/>
    <property type="project" value="TreeGrafter"/>
</dbReference>
<organism evidence="4 5">
    <name type="scientific">Babesia caballi</name>
    <dbReference type="NCBI Taxonomy" id="5871"/>
    <lineage>
        <taxon>Eukaryota</taxon>
        <taxon>Sar</taxon>
        <taxon>Alveolata</taxon>
        <taxon>Apicomplexa</taxon>
        <taxon>Aconoidasida</taxon>
        <taxon>Piroplasmida</taxon>
        <taxon>Babesiidae</taxon>
        <taxon>Babesia</taxon>
    </lineage>
</organism>
<evidence type="ECO:0000256" key="2">
    <source>
        <dbReference type="SAM" id="Phobius"/>
    </source>
</evidence>
<evidence type="ECO:0000259" key="3">
    <source>
        <dbReference type="PROSITE" id="PS50192"/>
    </source>
</evidence>
<dbReference type="Proteomes" id="UP001497744">
    <property type="component" value="Unassembled WGS sequence"/>
</dbReference>
<dbReference type="GO" id="GO:0006906">
    <property type="term" value="P:vesicle fusion"/>
    <property type="evidence" value="ECO:0007669"/>
    <property type="project" value="TreeGrafter"/>
</dbReference>